<name>A0ABD5SQY4_9EURY</name>
<dbReference type="AlphaFoldDB" id="A0ABD5SQY4"/>
<dbReference type="EMBL" id="JBHSWV010000380">
    <property type="protein sequence ID" value="MFC6767447.1"/>
    <property type="molecule type" value="Genomic_DNA"/>
</dbReference>
<evidence type="ECO:0000313" key="2">
    <source>
        <dbReference type="Proteomes" id="UP001596383"/>
    </source>
</evidence>
<dbReference type="RefSeq" id="WP_273740333.1">
    <property type="nucleotide sequence ID" value="NZ_JAQIVI010000380.1"/>
</dbReference>
<gene>
    <name evidence="1" type="ORF">ACFQE6_21395</name>
</gene>
<evidence type="ECO:0000313" key="1">
    <source>
        <dbReference type="EMBL" id="MFC6767447.1"/>
    </source>
</evidence>
<sequence length="62" mass="6809">MEMTINVADDANIELDDVDITIYGDTIAFSVEGEITDVPSDVLNEFAGNELTPVEITFERNS</sequence>
<accession>A0ABD5SQY4</accession>
<proteinExistence type="predicted"/>
<reference evidence="1 2" key="1">
    <citation type="journal article" date="2019" name="Int. J. Syst. Evol. Microbiol.">
        <title>The Global Catalogue of Microorganisms (GCM) 10K type strain sequencing project: providing services to taxonomists for standard genome sequencing and annotation.</title>
        <authorList>
            <consortium name="The Broad Institute Genomics Platform"/>
            <consortium name="The Broad Institute Genome Sequencing Center for Infectious Disease"/>
            <person name="Wu L."/>
            <person name="Ma J."/>
        </authorList>
    </citation>
    <scope>NUCLEOTIDE SEQUENCE [LARGE SCALE GENOMIC DNA]</scope>
    <source>
        <strain evidence="1 2">LMG 29247</strain>
    </source>
</reference>
<dbReference type="Proteomes" id="UP001596383">
    <property type="component" value="Unassembled WGS sequence"/>
</dbReference>
<protein>
    <submittedName>
        <fullName evidence="1">Uncharacterized protein</fullName>
    </submittedName>
</protein>
<keyword evidence="2" id="KW-1185">Reference proteome</keyword>
<comment type="caution">
    <text evidence="1">The sequence shown here is derived from an EMBL/GenBank/DDBJ whole genome shotgun (WGS) entry which is preliminary data.</text>
</comment>
<organism evidence="1 2">
    <name type="scientific">Natrinema soli</name>
    <dbReference type="NCBI Taxonomy" id="1930624"/>
    <lineage>
        <taxon>Archaea</taxon>
        <taxon>Methanobacteriati</taxon>
        <taxon>Methanobacteriota</taxon>
        <taxon>Stenosarchaea group</taxon>
        <taxon>Halobacteria</taxon>
        <taxon>Halobacteriales</taxon>
        <taxon>Natrialbaceae</taxon>
        <taxon>Natrinema</taxon>
    </lineage>
</organism>